<keyword evidence="7" id="KW-1185">Reference proteome</keyword>
<keyword evidence="1" id="KW-0479">Metal-binding</keyword>
<evidence type="ECO:0000313" key="7">
    <source>
        <dbReference type="Proteomes" id="UP001652582"/>
    </source>
</evidence>
<dbReference type="GeneID" id="128199822"/>
<dbReference type="Proteomes" id="UP001652582">
    <property type="component" value="Unplaced"/>
</dbReference>
<keyword evidence="2 5" id="KW-0863">Zinc-finger</keyword>
<evidence type="ECO:0000256" key="4">
    <source>
        <dbReference type="ARBA" id="ARBA00023125"/>
    </source>
</evidence>
<keyword evidence="3" id="KW-0862">Zinc</keyword>
<dbReference type="Gene3D" id="6.20.210.20">
    <property type="entry name" value="THAP domain"/>
    <property type="match status" value="1"/>
</dbReference>
<feature type="domain" description="THAP-type" evidence="6">
    <location>
        <begin position="1"/>
        <end position="83"/>
    </location>
</feature>
<proteinExistence type="predicted"/>
<dbReference type="InterPro" id="IPR006612">
    <property type="entry name" value="THAP_Znf"/>
</dbReference>
<keyword evidence="4 5" id="KW-0238">DNA-binding</keyword>
<dbReference type="PROSITE" id="PS50950">
    <property type="entry name" value="ZF_THAP"/>
    <property type="match status" value="1"/>
</dbReference>
<evidence type="ECO:0000256" key="2">
    <source>
        <dbReference type="ARBA" id="ARBA00022771"/>
    </source>
</evidence>
<organism evidence="7 8">
    <name type="scientific">Bicyclus anynana</name>
    <name type="common">Squinting bush brown butterfly</name>
    <dbReference type="NCBI Taxonomy" id="110368"/>
    <lineage>
        <taxon>Eukaryota</taxon>
        <taxon>Metazoa</taxon>
        <taxon>Ecdysozoa</taxon>
        <taxon>Arthropoda</taxon>
        <taxon>Hexapoda</taxon>
        <taxon>Insecta</taxon>
        <taxon>Pterygota</taxon>
        <taxon>Neoptera</taxon>
        <taxon>Endopterygota</taxon>
        <taxon>Lepidoptera</taxon>
        <taxon>Glossata</taxon>
        <taxon>Ditrysia</taxon>
        <taxon>Papilionoidea</taxon>
        <taxon>Nymphalidae</taxon>
        <taxon>Satyrinae</taxon>
        <taxon>Satyrini</taxon>
        <taxon>Mycalesina</taxon>
        <taxon>Bicyclus</taxon>
    </lineage>
</organism>
<evidence type="ECO:0000259" key="6">
    <source>
        <dbReference type="PROSITE" id="PS50950"/>
    </source>
</evidence>
<evidence type="ECO:0000256" key="5">
    <source>
        <dbReference type="PROSITE-ProRule" id="PRU00309"/>
    </source>
</evidence>
<gene>
    <name evidence="8" type="primary">LOC128199822</name>
</gene>
<evidence type="ECO:0000313" key="8">
    <source>
        <dbReference type="RefSeq" id="XP_052746955.1"/>
    </source>
</evidence>
<sequence length="251" mass="28423">MSQVRKCCVVACNATSETHRLFYLPKNDKLRELWLTFLIPVNVKLSGLSKAQLVTKQVCQKHFDRHQFDNQGNRLAHGYPCLFTEDEILHGVPLSTLAEHDLRDHNYALQPTNLEDTTVFTESTIVIAKDSMKDHDYALSYQIEGSVDLAEGTSTNVKTDGKCNPTVSEMQTHETLEILDNQPVSILGTVSTGNIYFTGYNIIFVSKIDSYIIRKYHDRRSHSTVGSDPASCVQGLISITEKYFCDEHRYI</sequence>
<evidence type="ECO:0000256" key="1">
    <source>
        <dbReference type="ARBA" id="ARBA00022723"/>
    </source>
</evidence>
<name>A0ABM3M7N1_BICAN</name>
<evidence type="ECO:0000256" key="3">
    <source>
        <dbReference type="ARBA" id="ARBA00022833"/>
    </source>
</evidence>
<dbReference type="Pfam" id="PF05485">
    <property type="entry name" value="THAP"/>
    <property type="match status" value="1"/>
</dbReference>
<accession>A0ABM3M7N1</accession>
<dbReference type="SUPFAM" id="SSF57716">
    <property type="entry name" value="Glucocorticoid receptor-like (DNA-binding domain)"/>
    <property type="match status" value="1"/>
</dbReference>
<reference evidence="8" key="1">
    <citation type="submission" date="2025-08" db="UniProtKB">
        <authorList>
            <consortium name="RefSeq"/>
        </authorList>
    </citation>
    <scope>IDENTIFICATION</scope>
</reference>
<protein>
    <submittedName>
        <fullName evidence="8">Uncharacterized protein LOC128199822</fullName>
    </submittedName>
</protein>
<dbReference type="InterPro" id="IPR038441">
    <property type="entry name" value="THAP_Znf_sf"/>
</dbReference>
<dbReference type="RefSeq" id="XP_052746955.1">
    <property type="nucleotide sequence ID" value="XM_052890995.1"/>
</dbReference>